<feature type="compositionally biased region" description="Basic and acidic residues" evidence="1">
    <location>
        <begin position="123"/>
        <end position="135"/>
    </location>
</feature>
<feature type="region of interest" description="Disordered" evidence="1">
    <location>
        <begin position="1023"/>
        <end position="1052"/>
    </location>
</feature>
<gene>
    <name evidence="2" type="ORF">TeGR_g1152</name>
</gene>
<feature type="compositionally biased region" description="Low complexity" evidence="1">
    <location>
        <begin position="402"/>
        <end position="414"/>
    </location>
</feature>
<evidence type="ECO:0000313" key="2">
    <source>
        <dbReference type="EMBL" id="GMI20172.1"/>
    </source>
</evidence>
<dbReference type="PANTHER" id="PTHR38150:SF1">
    <property type="entry name" value="PFU DOMAIN-CONTAINING PROTEIN"/>
    <property type="match status" value="1"/>
</dbReference>
<evidence type="ECO:0000256" key="1">
    <source>
        <dbReference type="SAM" id="MobiDB-lite"/>
    </source>
</evidence>
<comment type="caution">
    <text evidence="2">The sequence shown here is derived from an EMBL/GenBank/DDBJ whole genome shotgun (WGS) entry which is preliminary data.</text>
</comment>
<feature type="region of interest" description="Disordered" evidence="1">
    <location>
        <begin position="401"/>
        <end position="437"/>
    </location>
</feature>
<feature type="compositionally biased region" description="Acidic residues" evidence="1">
    <location>
        <begin position="1026"/>
        <end position="1044"/>
    </location>
</feature>
<feature type="region of interest" description="Disordered" evidence="1">
    <location>
        <begin position="483"/>
        <end position="504"/>
    </location>
</feature>
<name>A0ABQ6M5W8_9STRA</name>
<feature type="region of interest" description="Disordered" evidence="1">
    <location>
        <begin position="123"/>
        <end position="150"/>
    </location>
</feature>
<keyword evidence="3" id="KW-1185">Reference proteome</keyword>
<dbReference type="Proteomes" id="UP001165060">
    <property type="component" value="Unassembled WGS sequence"/>
</dbReference>
<feature type="non-terminal residue" evidence="2">
    <location>
        <position position="1"/>
    </location>
</feature>
<organism evidence="2 3">
    <name type="scientific">Tetraparma gracilis</name>
    <dbReference type="NCBI Taxonomy" id="2962635"/>
    <lineage>
        <taxon>Eukaryota</taxon>
        <taxon>Sar</taxon>
        <taxon>Stramenopiles</taxon>
        <taxon>Ochrophyta</taxon>
        <taxon>Bolidophyceae</taxon>
        <taxon>Parmales</taxon>
        <taxon>Triparmaceae</taxon>
        <taxon>Tetraparma</taxon>
    </lineage>
</organism>
<feature type="region of interest" description="Disordered" evidence="1">
    <location>
        <begin position="569"/>
        <end position="590"/>
    </location>
</feature>
<evidence type="ECO:0000313" key="3">
    <source>
        <dbReference type="Proteomes" id="UP001165060"/>
    </source>
</evidence>
<feature type="non-terminal residue" evidence="2">
    <location>
        <position position="1052"/>
    </location>
</feature>
<dbReference type="PANTHER" id="PTHR38150">
    <property type="entry name" value="EF-HAND DOMAIN-CONTAINING PROTEIN"/>
    <property type="match status" value="1"/>
</dbReference>
<accession>A0ABQ6M5W8</accession>
<proteinExistence type="predicted"/>
<dbReference type="EMBL" id="BRYB01001195">
    <property type="protein sequence ID" value="GMI20172.1"/>
    <property type="molecule type" value="Genomic_DNA"/>
</dbReference>
<protein>
    <submittedName>
        <fullName evidence="2">Uncharacterized protein</fullName>
    </submittedName>
</protein>
<reference evidence="2 3" key="1">
    <citation type="journal article" date="2023" name="Commun. Biol.">
        <title>Genome analysis of Parmales, the sister group of diatoms, reveals the evolutionary specialization of diatoms from phago-mixotrophs to photoautotrophs.</title>
        <authorList>
            <person name="Ban H."/>
            <person name="Sato S."/>
            <person name="Yoshikawa S."/>
            <person name="Yamada K."/>
            <person name="Nakamura Y."/>
            <person name="Ichinomiya M."/>
            <person name="Sato N."/>
            <person name="Blanc-Mathieu R."/>
            <person name="Endo H."/>
            <person name="Kuwata A."/>
            <person name="Ogata H."/>
        </authorList>
    </citation>
    <scope>NUCLEOTIDE SEQUENCE [LARGE SCALE GENOMIC DNA]</scope>
</reference>
<feature type="region of interest" description="Disordered" evidence="1">
    <location>
        <begin position="789"/>
        <end position="812"/>
    </location>
</feature>
<sequence length="1052" mass="117799">PASRHELEARAVAARFSSHITGDFVSRQQLDNRNRVKQARVALERDERARKEAHAKTVALNKRSQHLLQTTGKDTVGHKDWFSSLHNSRVNHMTRFLLAKTSEVHDKNSHNPTIFTDARERRMANTPKARPDSTRNRMSSVSGGIDPRRFDSYKAHDVAGQEEHVRRDSLLTPRAAKASSVTEVYFKPEHSHRSTMDFTNKPVEVKVDKMNDEEVMFMRAFKANLREGSELEVKEQEMSEQMLEKSRRSSAIGVSISGRELTASKFASPGAADKFMEDASSSASAAVPDAVLALTPPKNRARRATTSHLLVTSICRHITDAVQEITEADYVTAPEFETLLERMAFLGGSENESSREDDAKLLQSLWDVYSEKMEGGVKAVTLAACQRLLLQVLAGLEVNQDLSTSSNPNLSPTNASGTPHRAMDASSPLPPNEEKKLTTQLSSVYNTRRLLQKPRHHRDLSKKNGLLNEKVSKHDTPLGISKTTQQKMRRTSMGATPGTPMSASIKMASSAVQSKTRRRASTFTSRLRIKKTSGSKKDLEDHYRCTFKPHINKHSRQLDAKQYRNNLAFSSSLKSPSTIRTPGSQKGTPSASIVQLKKDAYEDATHFLGAVIQHDPAATVSLDDISHAFDELLRDPDHRKEAELAQNMLAECFSAFPHGEEQAPQAKSLLDILVSEKNPLDRFDGDDMDDESYAAHVPASLKVRLQKWNLWQLKRDKQLERKRMDKVKKEVVGCTFQPKLSKTTLTIVQKKKVGAASEALAKMMGEEGGAANEPSKLGLRERLYSDHAKIQQDRTTKATAKRKEAKASEEKEMEECKTAKGMFIPNVEPRIPPGDVDIMQFNGAETFFKKVADANAKKGEDKERAARMKLRNSQEHLYKHYDPSTKFCEPFKFENTQKRREENPDRMYRTSMLFEDEEEMKKTWMDGRDEELRAKAGETGQQKAKKEDFLAKQLNQHGGPPLLVVEVTTAKGQQERLCIWEGDDVEAVATEYGRVNGLSKEGMEDLVAVLRENMDIVMRESGLMEEWGDEEEEGAVEGGEEGGVEVEGGGGG</sequence>